<dbReference type="EMBL" id="LCRH01000061">
    <property type="protein sequence ID" value="KKW31299.1"/>
    <property type="molecule type" value="Genomic_DNA"/>
</dbReference>
<dbReference type="SUPFAM" id="SSF48452">
    <property type="entry name" value="TPR-like"/>
    <property type="match status" value="1"/>
</dbReference>
<name>A0A0G2AFL2_9BACT</name>
<sequence>MEWILLVIVLVSLVIIGWVIYRKVPQLRVIDVDSILKEHERKVKEALILSKFQRIGGMKLQKVAKVSAEVGKAVSRQGRRAVQRLYRLEQYYQKLKRSEDEGVHRYSDETIRARLEEAYALIKQEEYIPAEKIFIDIISHNPKSVNGYEGLGNMYLTNGQFDQARETLQFALRLSPDDASVNVSLAELEIKQGNQKAALPYLRRAVTKRPKNPRYLDYYIETSLEVGSLKDAREGIQALKDVNPENKKIEEFETRFQEKKEAYIQKTTASQDTEASQEE</sequence>
<protein>
    <submittedName>
        <fullName evidence="3">Tetratricopeptide repeat domain protein</fullName>
    </submittedName>
</protein>
<evidence type="ECO:0000256" key="2">
    <source>
        <dbReference type="PROSITE-ProRule" id="PRU00339"/>
    </source>
</evidence>
<dbReference type="Gene3D" id="1.25.40.10">
    <property type="entry name" value="Tetratricopeptide repeat domain"/>
    <property type="match status" value="1"/>
</dbReference>
<feature type="repeat" description="TPR" evidence="2">
    <location>
        <begin position="179"/>
        <end position="212"/>
    </location>
</feature>
<dbReference type="PANTHER" id="PTHR14699:SF0">
    <property type="entry name" value="TETRATRICOPEPTIDE REPEAT PROTEIN 21 HOMOLOG"/>
    <property type="match status" value="1"/>
</dbReference>
<proteinExistence type="inferred from homology"/>
<reference evidence="3 4" key="1">
    <citation type="journal article" date="2015" name="Nature">
        <title>rRNA introns, odd ribosomes, and small enigmatic genomes across a large radiation of phyla.</title>
        <authorList>
            <person name="Brown C.T."/>
            <person name="Hug L.A."/>
            <person name="Thomas B.C."/>
            <person name="Sharon I."/>
            <person name="Castelle C.J."/>
            <person name="Singh A."/>
            <person name="Wilkins M.J."/>
            <person name="Williams K.H."/>
            <person name="Banfield J.F."/>
        </authorList>
    </citation>
    <scope>NUCLEOTIDE SEQUENCE [LARGE SCALE GENOMIC DNA]</scope>
</reference>
<comment type="caution">
    <text evidence="3">The sequence shown here is derived from an EMBL/GenBank/DDBJ whole genome shotgun (WGS) entry which is preliminary data.</text>
</comment>
<accession>A0A0G2AFL2</accession>
<dbReference type="SMART" id="SM00028">
    <property type="entry name" value="TPR"/>
    <property type="match status" value="3"/>
</dbReference>
<dbReference type="InterPro" id="IPR019734">
    <property type="entry name" value="TPR_rpt"/>
</dbReference>
<dbReference type="AlphaFoldDB" id="A0A0G2AFL2"/>
<evidence type="ECO:0000313" key="3">
    <source>
        <dbReference type="EMBL" id="KKW31299.1"/>
    </source>
</evidence>
<dbReference type="GO" id="GO:0030991">
    <property type="term" value="C:intraciliary transport particle A"/>
    <property type="evidence" value="ECO:0007669"/>
    <property type="project" value="TreeGrafter"/>
</dbReference>
<dbReference type="Proteomes" id="UP000034054">
    <property type="component" value="Unassembled WGS sequence"/>
</dbReference>
<evidence type="ECO:0000313" key="4">
    <source>
        <dbReference type="Proteomes" id="UP000034054"/>
    </source>
</evidence>
<dbReference type="PROSITE" id="PS50293">
    <property type="entry name" value="TPR_REGION"/>
    <property type="match status" value="1"/>
</dbReference>
<dbReference type="InterPro" id="IPR040364">
    <property type="entry name" value="TTC21A/TTC21B"/>
</dbReference>
<evidence type="ECO:0000256" key="1">
    <source>
        <dbReference type="ARBA" id="ARBA00010935"/>
    </source>
</evidence>
<feature type="repeat" description="TPR" evidence="2">
    <location>
        <begin position="145"/>
        <end position="178"/>
    </location>
</feature>
<dbReference type="PANTHER" id="PTHR14699">
    <property type="entry name" value="STI2 PROTEIN-RELATED"/>
    <property type="match status" value="1"/>
</dbReference>
<dbReference type="PROSITE" id="PS50005">
    <property type="entry name" value="TPR"/>
    <property type="match status" value="2"/>
</dbReference>
<keyword evidence="2" id="KW-0802">TPR repeat</keyword>
<comment type="similarity">
    <text evidence="1">Belongs to the TTC21 family.</text>
</comment>
<gene>
    <name evidence="3" type="ORF">UY76_C0061G0010</name>
</gene>
<organism evidence="3 4">
    <name type="scientific">Candidatus Uhrbacteria bacterium GW2011_GWA2_52_8d</name>
    <dbReference type="NCBI Taxonomy" id="1618979"/>
    <lineage>
        <taxon>Bacteria</taxon>
        <taxon>Candidatus Uhriibacteriota</taxon>
    </lineage>
</organism>
<dbReference type="InterPro" id="IPR011990">
    <property type="entry name" value="TPR-like_helical_dom_sf"/>
</dbReference>
<dbReference type="Pfam" id="PF13432">
    <property type="entry name" value="TPR_16"/>
    <property type="match status" value="1"/>
</dbReference>